<dbReference type="GO" id="GO:0006310">
    <property type="term" value="P:DNA recombination"/>
    <property type="evidence" value="ECO:0007669"/>
    <property type="project" value="UniProtKB-KW"/>
</dbReference>
<protein>
    <submittedName>
        <fullName evidence="6">Integrase</fullName>
    </submittedName>
</protein>
<dbReference type="PROSITE" id="PS51898">
    <property type="entry name" value="TYR_RECOMBINASE"/>
    <property type="match status" value="1"/>
</dbReference>
<dbReference type="Pfam" id="PF13356">
    <property type="entry name" value="Arm-DNA-bind_3"/>
    <property type="match status" value="1"/>
</dbReference>
<dbReference type="InterPro" id="IPR038488">
    <property type="entry name" value="Integrase_DNA-bd_sf"/>
</dbReference>
<dbReference type="SUPFAM" id="SSF56349">
    <property type="entry name" value="DNA breaking-rejoining enzymes"/>
    <property type="match status" value="1"/>
</dbReference>
<dbReference type="InParanoid" id="A0A1B1YTP5"/>
<dbReference type="PANTHER" id="PTHR30629:SF2">
    <property type="entry name" value="PROPHAGE INTEGRASE INTS-RELATED"/>
    <property type="match status" value="1"/>
</dbReference>
<keyword evidence="7" id="KW-1185">Reference proteome</keyword>
<organism evidence="6 7">
    <name type="scientific">Immundisolibacter cernigliae</name>
    <dbReference type="NCBI Taxonomy" id="1810504"/>
    <lineage>
        <taxon>Bacteria</taxon>
        <taxon>Pseudomonadati</taxon>
        <taxon>Pseudomonadota</taxon>
        <taxon>Gammaproteobacteria</taxon>
        <taxon>Immundisolibacterales</taxon>
        <taxon>Immundisolibacteraceae</taxon>
        <taxon>Immundisolibacter</taxon>
    </lineage>
</organism>
<evidence type="ECO:0000313" key="7">
    <source>
        <dbReference type="Proteomes" id="UP000092952"/>
    </source>
</evidence>
<dbReference type="CDD" id="cd00801">
    <property type="entry name" value="INT_P4_C"/>
    <property type="match status" value="1"/>
</dbReference>
<evidence type="ECO:0000259" key="5">
    <source>
        <dbReference type="PROSITE" id="PS51898"/>
    </source>
</evidence>
<dbReference type="Pfam" id="PF22022">
    <property type="entry name" value="Phage_int_M"/>
    <property type="match status" value="1"/>
</dbReference>
<dbReference type="Gene3D" id="1.10.150.130">
    <property type="match status" value="1"/>
</dbReference>
<evidence type="ECO:0000256" key="2">
    <source>
        <dbReference type="ARBA" id="ARBA00022908"/>
    </source>
</evidence>
<dbReference type="RefSeq" id="WP_068804059.1">
    <property type="nucleotide sequence ID" value="NZ_CP014671.1"/>
</dbReference>
<dbReference type="STRING" id="1810504.PG2T_08040"/>
<dbReference type="AlphaFoldDB" id="A0A1B1YTP5"/>
<dbReference type="EMBL" id="CP014671">
    <property type="protein sequence ID" value="ANX04135.1"/>
    <property type="molecule type" value="Genomic_DNA"/>
</dbReference>
<dbReference type="Gene3D" id="3.30.160.390">
    <property type="entry name" value="Integrase, DNA-binding domain"/>
    <property type="match status" value="1"/>
</dbReference>
<evidence type="ECO:0000256" key="4">
    <source>
        <dbReference type="ARBA" id="ARBA00023172"/>
    </source>
</evidence>
<dbReference type="Proteomes" id="UP000092952">
    <property type="component" value="Chromosome"/>
</dbReference>
<dbReference type="Pfam" id="PF00589">
    <property type="entry name" value="Phage_integrase"/>
    <property type="match status" value="1"/>
</dbReference>
<comment type="similarity">
    <text evidence="1">Belongs to the 'phage' integrase family.</text>
</comment>
<evidence type="ECO:0000313" key="6">
    <source>
        <dbReference type="EMBL" id="ANX04135.1"/>
    </source>
</evidence>
<accession>A0A1B1YTP5</accession>
<evidence type="ECO:0000256" key="1">
    <source>
        <dbReference type="ARBA" id="ARBA00008857"/>
    </source>
</evidence>
<dbReference type="PANTHER" id="PTHR30629">
    <property type="entry name" value="PROPHAGE INTEGRASE"/>
    <property type="match status" value="1"/>
</dbReference>
<dbReference type="KEGG" id="gbi:PG2T_08040"/>
<dbReference type="InterPro" id="IPR053876">
    <property type="entry name" value="Phage_int_M"/>
</dbReference>
<dbReference type="InterPro" id="IPR050808">
    <property type="entry name" value="Phage_Integrase"/>
</dbReference>
<dbReference type="InterPro" id="IPR011010">
    <property type="entry name" value="DNA_brk_join_enz"/>
</dbReference>
<sequence>MALNLLTVRKIETAQAKPKAYTLRDGGSLFLRIQPNGSKLWWYRYRLGNAAQVYSIGSFPKVTLEVARQERDWARNLVREGRDPILEKRVKIANQVERNEHTVEEVARRWMASNAHWSDYYAGQVKTYLEKDVFPKLGKLPIGAIKASHLRPIIQGVVDRGAPTVAILIRQWSGQLFAYASGEGFCENDPTALLKQSVKRPRVRHNPPLSWQDIPKFLNSVDDAGYRTTVIAQRLMALTFVRTAELRKAYWSEFDLDNAMWTVPEGRMKMRQPHIVPLSKQAIMLLKELHTLTGGGKVLFPSYRKPGEVMSATTLNKVLERMGYGGQFSSHGFRSTATTLLGLLSYPENRVDLQLAHSKRKKDSSRAPYDHTKYIASRAIIMQDWADILDALARGDSMSEIMEAFGPLSKRRRALLRVIERE</sequence>
<name>A0A1B1YTP5_9GAMM</name>
<keyword evidence="3" id="KW-0238">DNA-binding</keyword>
<dbReference type="GO" id="GO:0003677">
    <property type="term" value="F:DNA binding"/>
    <property type="evidence" value="ECO:0007669"/>
    <property type="project" value="UniProtKB-KW"/>
</dbReference>
<reference evidence="7" key="1">
    <citation type="submission" date="2016-03" db="EMBL/GenBank/DDBJ databases">
        <title>Complete genome sequence of Solimmundus cernigliae, representing a novel lineage of polycyclic aromatic hydrocarbon degraders within the Gammaproteobacteria.</title>
        <authorList>
            <person name="Singleton D.R."/>
            <person name="Dickey A.N."/>
            <person name="Scholl E.H."/>
            <person name="Wright F.A."/>
            <person name="Aitken M.D."/>
        </authorList>
    </citation>
    <scope>NUCLEOTIDE SEQUENCE [LARGE SCALE GENOMIC DNA]</scope>
    <source>
        <strain evidence="7">TR3.2</strain>
    </source>
</reference>
<dbReference type="InterPro" id="IPR013762">
    <property type="entry name" value="Integrase-like_cat_sf"/>
</dbReference>
<evidence type="ECO:0000256" key="3">
    <source>
        <dbReference type="ARBA" id="ARBA00023125"/>
    </source>
</evidence>
<feature type="domain" description="Tyr recombinase" evidence="5">
    <location>
        <begin position="204"/>
        <end position="382"/>
    </location>
</feature>
<proteinExistence type="inferred from homology"/>
<gene>
    <name evidence="6" type="ORF">PG2T_08040</name>
</gene>
<keyword evidence="2" id="KW-0229">DNA integration</keyword>
<dbReference type="InterPro" id="IPR002104">
    <property type="entry name" value="Integrase_catalytic"/>
</dbReference>
<keyword evidence="4" id="KW-0233">DNA recombination</keyword>
<dbReference type="InterPro" id="IPR025166">
    <property type="entry name" value="Integrase_DNA_bind_dom"/>
</dbReference>
<dbReference type="Gene3D" id="1.10.443.10">
    <property type="entry name" value="Intergrase catalytic core"/>
    <property type="match status" value="1"/>
</dbReference>
<dbReference type="InterPro" id="IPR010998">
    <property type="entry name" value="Integrase_recombinase_N"/>
</dbReference>
<dbReference type="GO" id="GO:0015074">
    <property type="term" value="P:DNA integration"/>
    <property type="evidence" value="ECO:0007669"/>
    <property type="project" value="UniProtKB-KW"/>
</dbReference>
<dbReference type="OrthoDB" id="9795573at2"/>